<dbReference type="CDD" id="cd00082">
    <property type="entry name" value="HisKA"/>
    <property type="match status" value="1"/>
</dbReference>
<dbReference type="InterPro" id="IPR000014">
    <property type="entry name" value="PAS"/>
</dbReference>
<dbReference type="Pfam" id="PF13426">
    <property type="entry name" value="PAS_9"/>
    <property type="match status" value="1"/>
</dbReference>
<keyword evidence="11" id="KW-1185">Reference proteome</keyword>
<dbReference type="SUPFAM" id="SSF47384">
    <property type="entry name" value="Homodimeric domain of signal transducing histidine kinase"/>
    <property type="match status" value="1"/>
</dbReference>
<dbReference type="InterPro" id="IPR050736">
    <property type="entry name" value="Sensor_HK_Regulatory"/>
</dbReference>
<dbReference type="PANTHER" id="PTHR43711:SF1">
    <property type="entry name" value="HISTIDINE KINASE 1"/>
    <property type="match status" value="1"/>
</dbReference>
<dbReference type="PRINTS" id="PR00344">
    <property type="entry name" value="BCTRLSENSOR"/>
</dbReference>
<dbReference type="Pfam" id="PF00512">
    <property type="entry name" value="HisKA"/>
    <property type="match status" value="1"/>
</dbReference>
<dbReference type="SMART" id="SM00388">
    <property type="entry name" value="HisKA"/>
    <property type="match status" value="1"/>
</dbReference>
<dbReference type="EMBL" id="BNJF01000008">
    <property type="protein sequence ID" value="GHO50606.1"/>
    <property type="molecule type" value="Genomic_DNA"/>
</dbReference>
<dbReference type="Gene3D" id="3.30.565.10">
    <property type="entry name" value="Histidine kinase-like ATPase, C-terminal domain"/>
    <property type="match status" value="1"/>
</dbReference>
<evidence type="ECO:0000256" key="1">
    <source>
        <dbReference type="ARBA" id="ARBA00000085"/>
    </source>
</evidence>
<dbReference type="InterPro" id="IPR013655">
    <property type="entry name" value="PAS_fold_3"/>
</dbReference>
<dbReference type="NCBIfam" id="TIGR00229">
    <property type="entry name" value="sensory_box"/>
    <property type="match status" value="1"/>
</dbReference>
<evidence type="ECO:0000259" key="9">
    <source>
        <dbReference type="PROSITE" id="PS50113"/>
    </source>
</evidence>
<sequence>MKQEHELYSGTPVPCHQAGNDRQMHRLLEHPQPRAEYQEMEEEQLALLDTLPQFVWLIRPDGSVAYMNQRWRDYSRLLPHLSTEQEGPQVPHLDDTQHIKNGPHALPHTMLLSEQEICWLENLHPEDTERVLALRGQAFATGEPFEFEYRLREGCTGAYRWFLSRGAPRCNKAGQIVLWVATCADIDDQKRTEETLRQSQERVNLLMNSSLIGIFCAEGNEIVDANTTFLRMTGYTQEDLQQRNVHWATMSSPPTSSFSQRVYQEVVVRHCTTPFETELVCKDGSHLPVLMGGVAFHDRVLQGVGFVLDNSARRELEQRKDAFLGMASHELKTPLASLKLQTQLLRKKLGKQNLSNVDEVCARMEKQLHAITRLVNELLDLSRIQAGKLEYAHEMVDLSAMLEDVVEVIQHTQTTHTIVVPHAASPAFVIGDRDRLAQVFLNILSNAIKYAPGAPLIEVALTTSSKAVTISVRDQGIGIPRELQGRIFERFYRAVTPQQCAFPGLGMGLYIVAEIVKHHGGTIRVESEKEKGSTFHVTFPLAPLWEENREEEQQ</sequence>
<evidence type="ECO:0000259" key="8">
    <source>
        <dbReference type="PROSITE" id="PS50109"/>
    </source>
</evidence>
<evidence type="ECO:0000313" key="10">
    <source>
        <dbReference type="EMBL" id="GHO50606.1"/>
    </source>
</evidence>
<keyword evidence="4" id="KW-0808">Transferase</keyword>
<dbReference type="InterPro" id="IPR005467">
    <property type="entry name" value="His_kinase_dom"/>
</dbReference>
<dbReference type="InterPro" id="IPR003594">
    <property type="entry name" value="HATPase_dom"/>
</dbReference>
<feature type="domain" description="PAC" evidence="9">
    <location>
        <begin position="145"/>
        <end position="198"/>
    </location>
</feature>
<keyword evidence="3" id="KW-0597">Phosphoprotein</keyword>
<dbReference type="GO" id="GO:0000155">
    <property type="term" value="F:phosphorelay sensor kinase activity"/>
    <property type="evidence" value="ECO:0007669"/>
    <property type="project" value="InterPro"/>
</dbReference>
<dbReference type="Gene3D" id="3.30.450.20">
    <property type="entry name" value="PAS domain"/>
    <property type="match status" value="2"/>
</dbReference>
<evidence type="ECO:0000256" key="3">
    <source>
        <dbReference type="ARBA" id="ARBA00022553"/>
    </source>
</evidence>
<comment type="catalytic activity">
    <reaction evidence="1">
        <text>ATP + protein L-histidine = ADP + protein N-phospho-L-histidine.</text>
        <dbReference type="EC" id="2.7.13.3"/>
    </reaction>
</comment>
<dbReference type="InterPro" id="IPR035965">
    <property type="entry name" value="PAS-like_dom_sf"/>
</dbReference>
<dbReference type="RefSeq" id="WP_220199582.1">
    <property type="nucleotide sequence ID" value="NZ_BNJF01000008.1"/>
</dbReference>
<dbReference type="PANTHER" id="PTHR43711">
    <property type="entry name" value="TWO-COMPONENT HISTIDINE KINASE"/>
    <property type="match status" value="1"/>
</dbReference>
<dbReference type="FunFam" id="3.30.565.10:FF:000006">
    <property type="entry name" value="Sensor histidine kinase WalK"/>
    <property type="match status" value="1"/>
</dbReference>
<comment type="caution">
    <text evidence="10">The sequence shown here is derived from an EMBL/GenBank/DDBJ whole genome shotgun (WGS) entry which is preliminary data.</text>
</comment>
<dbReference type="InterPro" id="IPR036890">
    <property type="entry name" value="HATPase_C_sf"/>
</dbReference>
<dbReference type="Gene3D" id="1.10.287.130">
    <property type="match status" value="1"/>
</dbReference>
<evidence type="ECO:0000256" key="2">
    <source>
        <dbReference type="ARBA" id="ARBA00012438"/>
    </source>
</evidence>
<feature type="domain" description="Histidine kinase" evidence="8">
    <location>
        <begin position="326"/>
        <end position="543"/>
    </location>
</feature>
<evidence type="ECO:0000256" key="6">
    <source>
        <dbReference type="ARBA" id="ARBA00023012"/>
    </source>
</evidence>
<dbReference type="SUPFAM" id="SSF55785">
    <property type="entry name" value="PYP-like sensor domain (PAS domain)"/>
    <property type="match status" value="2"/>
</dbReference>
<dbReference type="InterPro" id="IPR036097">
    <property type="entry name" value="HisK_dim/P_sf"/>
</dbReference>
<name>A0A8J3MY32_9CHLR</name>
<dbReference type="EC" id="2.7.13.3" evidence="2"/>
<dbReference type="Proteomes" id="UP000612362">
    <property type="component" value="Unassembled WGS sequence"/>
</dbReference>
<keyword evidence="6" id="KW-0902">Two-component regulatory system</keyword>
<organism evidence="10 11">
    <name type="scientific">Ktedonospora formicarum</name>
    <dbReference type="NCBI Taxonomy" id="2778364"/>
    <lineage>
        <taxon>Bacteria</taxon>
        <taxon>Bacillati</taxon>
        <taxon>Chloroflexota</taxon>
        <taxon>Ktedonobacteria</taxon>
        <taxon>Ktedonobacterales</taxon>
        <taxon>Ktedonobacteraceae</taxon>
        <taxon>Ktedonospora</taxon>
    </lineage>
</organism>
<dbReference type="InterPro" id="IPR001610">
    <property type="entry name" value="PAC"/>
</dbReference>
<evidence type="ECO:0000256" key="4">
    <source>
        <dbReference type="ARBA" id="ARBA00022679"/>
    </source>
</evidence>
<dbReference type="AlphaFoldDB" id="A0A8J3MY32"/>
<dbReference type="CDD" id="cd00075">
    <property type="entry name" value="HATPase"/>
    <property type="match status" value="1"/>
</dbReference>
<protein>
    <recommendedName>
        <fullName evidence="2">histidine kinase</fullName>
        <ecNumber evidence="2">2.7.13.3</ecNumber>
    </recommendedName>
</protein>
<evidence type="ECO:0000313" key="11">
    <source>
        <dbReference type="Proteomes" id="UP000612362"/>
    </source>
</evidence>
<dbReference type="CDD" id="cd00130">
    <property type="entry name" value="PAS"/>
    <property type="match status" value="2"/>
</dbReference>
<dbReference type="Pfam" id="PF02518">
    <property type="entry name" value="HATPase_c"/>
    <property type="match status" value="1"/>
</dbReference>
<dbReference type="SUPFAM" id="SSF55874">
    <property type="entry name" value="ATPase domain of HSP90 chaperone/DNA topoisomerase II/histidine kinase"/>
    <property type="match status" value="1"/>
</dbReference>
<dbReference type="InterPro" id="IPR003661">
    <property type="entry name" value="HisK_dim/P_dom"/>
</dbReference>
<reference evidence="10" key="1">
    <citation type="submission" date="2020-10" db="EMBL/GenBank/DDBJ databases">
        <title>Taxonomic study of unclassified bacteria belonging to the class Ktedonobacteria.</title>
        <authorList>
            <person name="Yabe S."/>
            <person name="Wang C.M."/>
            <person name="Zheng Y."/>
            <person name="Sakai Y."/>
            <person name="Cavaletti L."/>
            <person name="Monciardini P."/>
            <person name="Donadio S."/>
        </authorList>
    </citation>
    <scope>NUCLEOTIDE SEQUENCE</scope>
    <source>
        <strain evidence="10">SOSP1-1</strain>
    </source>
</reference>
<dbReference type="FunFam" id="1.10.287.130:FF:000001">
    <property type="entry name" value="Two-component sensor histidine kinase"/>
    <property type="match status" value="1"/>
</dbReference>
<dbReference type="InterPro" id="IPR000700">
    <property type="entry name" value="PAS-assoc_C"/>
</dbReference>
<dbReference type="SMART" id="SM00086">
    <property type="entry name" value="PAC"/>
    <property type="match status" value="2"/>
</dbReference>
<dbReference type="PROSITE" id="PS50109">
    <property type="entry name" value="HIS_KIN"/>
    <property type="match status" value="1"/>
</dbReference>
<keyword evidence="7" id="KW-0472">Membrane</keyword>
<evidence type="ECO:0000256" key="5">
    <source>
        <dbReference type="ARBA" id="ARBA00022777"/>
    </source>
</evidence>
<keyword evidence="5" id="KW-0418">Kinase</keyword>
<dbReference type="InterPro" id="IPR004358">
    <property type="entry name" value="Sig_transdc_His_kin-like_C"/>
</dbReference>
<dbReference type="SMART" id="SM00091">
    <property type="entry name" value="PAS"/>
    <property type="match status" value="2"/>
</dbReference>
<dbReference type="SMART" id="SM00387">
    <property type="entry name" value="HATPase_c"/>
    <property type="match status" value="1"/>
</dbReference>
<dbReference type="PROSITE" id="PS50113">
    <property type="entry name" value="PAC"/>
    <property type="match status" value="1"/>
</dbReference>
<accession>A0A8J3MY32</accession>
<dbReference type="Pfam" id="PF08447">
    <property type="entry name" value="PAS_3"/>
    <property type="match status" value="1"/>
</dbReference>
<proteinExistence type="predicted"/>
<evidence type="ECO:0000256" key="7">
    <source>
        <dbReference type="ARBA" id="ARBA00023136"/>
    </source>
</evidence>
<gene>
    <name evidence="10" type="ORF">KSX_87690</name>
</gene>